<dbReference type="PANTHER" id="PTHR14146:SF0">
    <property type="entry name" value="EXOCYST COMPLEX COMPONENT 4"/>
    <property type="match status" value="1"/>
</dbReference>
<accession>A0A1G4J442</accession>
<dbReference type="GO" id="GO:0005935">
    <property type="term" value="C:cellular bud neck"/>
    <property type="evidence" value="ECO:0007669"/>
    <property type="project" value="EnsemblFungi"/>
</dbReference>
<dbReference type="OrthoDB" id="272977at2759"/>
<reference evidence="8 9" key="1">
    <citation type="submission" date="2016-03" db="EMBL/GenBank/DDBJ databases">
        <authorList>
            <person name="Devillers H."/>
        </authorList>
    </citation>
    <scope>NUCLEOTIDE SEQUENCE [LARGE SCALE GENOMIC DNA]</scope>
    <source>
        <strain evidence="8">CBS 10888</strain>
    </source>
</reference>
<evidence type="ECO:0000256" key="3">
    <source>
        <dbReference type="ARBA" id="ARBA00022927"/>
    </source>
</evidence>
<dbReference type="GO" id="GO:0006612">
    <property type="term" value="P:protein targeting to membrane"/>
    <property type="evidence" value="ECO:0007669"/>
    <property type="project" value="UniProtKB-UniRule"/>
</dbReference>
<keyword evidence="5" id="KW-0175">Coiled coil</keyword>
<organism evidence="8 9">
    <name type="scientific">Lachancea dasiensis</name>
    <dbReference type="NCBI Taxonomy" id="1072105"/>
    <lineage>
        <taxon>Eukaryota</taxon>
        <taxon>Fungi</taxon>
        <taxon>Dikarya</taxon>
        <taxon>Ascomycota</taxon>
        <taxon>Saccharomycotina</taxon>
        <taxon>Saccharomycetes</taxon>
        <taxon>Saccharomycetales</taxon>
        <taxon>Saccharomycetaceae</taxon>
        <taxon>Lachancea</taxon>
    </lineage>
</organism>
<protein>
    <recommendedName>
        <fullName evidence="4">Exocyst complex component Sec8</fullName>
    </recommendedName>
</protein>
<dbReference type="GO" id="GO:0006893">
    <property type="term" value="P:Golgi to plasma membrane transport"/>
    <property type="evidence" value="ECO:0007669"/>
    <property type="project" value="EnsemblFungi"/>
</dbReference>
<gene>
    <name evidence="8" type="ORF">LADA_0D01816G</name>
</gene>
<comment type="function">
    <text evidence="4">Component of the exocyst complex involved in the docking of exocytic vesicles with fusion sites on the plasma membrane.</text>
</comment>
<dbReference type="EMBL" id="LT598454">
    <property type="protein sequence ID" value="SCU84463.1"/>
    <property type="molecule type" value="Genomic_DNA"/>
</dbReference>
<dbReference type="GO" id="GO:0006904">
    <property type="term" value="P:vesicle docking involved in exocytosis"/>
    <property type="evidence" value="ECO:0007669"/>
    <property type="project" value="InterPro"/>
</dbReference>
<dbReference type="Proteomes" id="UP000190274">
    <property type="component" value="Chromosome D"/>
</dbReference>
<evidence type="ECO:0000256" key="5">
    <source>
        <dbReference type="SAM" id="Coils"/>
    </source>
</evidence>
<keyword evidence="1 4" id="KW-0813">Transport</keyword>
<name>A0A1G4J442_9SACH</name>
<dbReference type="Pfam" id="PF20652">
    <property type="entry name" value="Sec8_C"/>
    <property type="match status" value="1"/>
</dbReference>
<dbReference type="PANTHER" id="PTHR14146">
    <property type="entry name" value="EXOCYST COMPLEX COMPONENT 4"/>
    <property type="match status" value="1"/>
</dbReference>
<evidence type="ECO:0000259" key="6">
    <source>
        <dbReference type="Pfam" id="PF04048"/>
    </source>
</evidence>
<dbReference type="STRING" id="1266660.A0A1G4J442"/>
<dbReference type="Pfam" id="PF04048">
    <property type="entry name" value="Sec8_N"/>
    <property type="match status" value="1"/>
</dbReference>
<feature type="coiled-coil region" evidence="5">
    <location>
        <begin position="106"/>
        <end position="161"/>
    </location>
</feature>
<keyword evidence="3 4" id="KW-0653">Protein transport</keyword>
<evidence type="ECO:0000259" key="7">
    <source>
        <dbReference type="Pfam" id="PF20652"/>
    </source>
</evidence>
<dbReference type="InterPro" id="IPR048630">
    <property type="entry name" value="Sec8_M"/>
</dbReference>
<feature type="domain" description="Exocyst complex component Sec8 N-terminal" evidence="6">
    <location>
        <begin position="33"/>
        <end position="172"/>
    </location>
</feature>
<proteinExistence type="inferred from homology"/>
<dbReference type="AlphaFoldDB" id="A0A1G4J442"/>
<dbReference type="InterPro" id="IPR039682">
    <property type="entry name" value="Sec8/EXOC4"/>
</dbReference>
<dbReference type="InterPro" id="IPR007191">
    <property type="entry name" value="Sec8_exocyst_N"/>
</dbReference>
<evidence type="ECO:0000313" key="8">
    <source>
        <dbReference type="EMBL" id="SCU84463.1"/>
    </source>
</evidence>
<evidence type="ECO:0000313" key="9">
    <source>
        <dbReference type="Proteomes" id="UP000190274"/>
    </source>
</evidence>
<dbReference type="GO" id="GO:0090522">
    <property type="term" value="P:vesicle tethering involved in exocytosis"/>
    <property type="evidence" value="ECO:0007669"/>
    <property type="project" value="UniProtKB-UniRule"/>
</dbReference>
<dbReference type="GO" id="GO:0048309">
    <property type="term" value="P:endoplasmic reticulum inheritance"/>
    <property type="evidence" value="ECO:0007669"/>
    <property type="project" value="EnsemblFungi"/>
</dbReference>
<comment type="similarity">
    <text evidence="4">Belongs to the SEC8 family.</text>
</comment>
<feature type="coiled-coil region" evidence="5">
    <location>
        <begin position="17"/>
        <end position="44"/>
    </location>
</feature>
<evidence type="ECO:0000256" key="4">
    <source>
        <dbReference type="RuleBase" id="RU367079"/>
    </source>
</evidence>
<keyword evidence="2 4" id="KW-0268">Exocytosis</keyword>
<dbReference type="GO" id="GO:0015031">
    <property type="term" value="P:protein transport"/>
    <property type="evidence" value="ECO:0007669"/>
    <property type="project" value="UniProtKB-KW"/>
</dbReference>
<keyword evidence="9" id="KW-1185">Reference proteome</keyword>
<feature type="domain" description="Exocyst complex component Sec8 middle helical bundle" evidence="7">
    <location>
        <begin position="308"/>
        <end position="542"/>
    </location>
</feature>
<evidence type="ECO:0000256" key="2">
    <source>
        <dbReference type="ARBA" id="ARBA00022483"/>
    </source>
</evidence>
<sequence>MSHLSIPSQRKRALSVNNASQSEKAAMNSALNDLQNDLNLISSEWNKVITADANPLELALAFLDDTSVGLGYRHKEFQNLSIRLANNLQYAVNEHYQAFNTNIASYEQTVELINESQENIQDIKHNIAGSGADLLGSSTYLEELNENSQGINKMVAILEAVDFLLGIPDTAEDFLRQKTYFQAKEALTRGFSLAHTYGLWQIPALQTTKQILESQKHTLFETLIEDINDLIYSKRSAVSPRYEVKIPQNSDGNYSNVESYLTNTVDLEIDEKSITSNVELDNFLEKLKIMTSSAVNEPMIQNYAREAIFERLFDLLNILNDLGDLHLALLSIASRAKEEIHNVITQATDAMRTKHPSLIKFTVSLENENDFGFPGFEILPLLLRNVFWEIFSKLLFALQAHRAIYEISKALQPSSVVGEEYQFDEIWKKLLSEVEHLIKSYTNDSKLRDLPRTKLSNSRYSNNNLSEVKKPLTYSLQHNLDNGSSTRDHTKDLKDLLKDMFPGFSASSNLELKSIYLEEEVFEQEETLVPPRIFNFTFILESLYLFIKGSEGVVSSEGSTASISPFTFFTKFMDNEFLPQLDLTLTYQFKASVESINPYAVEQQLGYRPVFTAAINFKNLVHMVMCLFNTSYAYKPKVVKIVLKLLDRFHSYCLQVQTELLGTSVNKRLDKKINSIWTEDTKLRDFTRRIYEGDADCLRDEIDQLLKACPNFYQRDRNLKKQDLFNPLTLETIALFLNTVKDVKVWLMGLANVSEYAENDVLGSSLGSNFLRWEWSLFEISDIESIPNISGLKLVLNKESAQVFQNNISKFETMENRLWASLRYDVRARSIFYLTKFLQESPWCPEVASFEMDQNISAFTRELAMFESRLRETIEPNQKELIFGGLANFLNVVLTVGSRGIVALNHNGIRKMQRNINILQQACRNVSNTPLKVTLAPAFDYFTMCGASEYSVIERANDGGLQQFSLVDIKNILRLQLSEELQRQMKRESGVGRTASLSANKRLSDAVNRLQPMGHGE</sequence>
<dbReference type="GO" id="GO:0000131">
    <property type="term" value="C:incipient cellular bud site"/>
    <property type="evidence" value="ECO:0007669"/>
    <property type="project" value="EnsemblFungi"/>
</dbReference>
<dbReference type="GO" id="GO:0048313">
    <property type="term" value="P:Golgi inheritance"/>
    <property type="evidence" value="ECO:0007669"/>
    <property type="project" value="EnsemblFungi"/>
</dbReference>
<dbReference type="GO" id="GO:0000145">
    <property type="term" value="C:exocyst"/>
    <property type="evidence" value="ECO:0007669"/>
    <property type="project" value="UniProtKB-UniRule"/>
</dbReference>
<dbReference type="GO" id="GO:0005934">
    <property type="term" value="C:cellular bud tip"/>
    <property type="evidence" value="ECO:0007669"/>
    <property type="project" value="EnsemblFungi"/>
</dbReference>
<evidence type="ECO:0000256" key="1">
    <source>
        <dbReference type="ARBA" id="ARBA00022448"/>
    </source>
</evidence>